<evidence type="ECO:0000256" key="1">
    <source>
        <dbReference type="SAM" id="Phobius"/>
    </source>
</evidence>
<proteinExistence type="predicted"/>
<feature type="transmembrane region" description="Helical" evidence="1">
    <location>
        <begin position="56"/>
        <end position="75"/>
    </location>
</feature>
<dbReference type="InParanoid" id="A0A5J5EYW9"/>
<keyword evidence="1" id="KW-0812">Transmembrane</keyword>
<evidence type="ECO:0000313" key="2">
    <source>
        <dbReference type="EMBL" id="KAA8906807.1"/>
    </source>
</evidence>
<dbReference type="AlphaFoldDB" id="A0A5J5EYW9"/>
<evidence type="ECO:0000313" key="3">
    <source>
        <dbReference type="Proteomes" id="UP000326924"/>
    </source>
</evidence>
<dbReference type="EMBL" id="VXIS01000085">
    <property type="protein sequence ID" value="KAA8906807.1"/>
    <property type="molecule type" value="Genomic_DNA"/>
</dbReference>
<dbReference type="Proteomes" id="UP000326924">
    <property type="component" value="Unassembled WGS sequence"/>
</dbReference>
<keyword evidence="1" id="KW-0472">Membrane</keyword>
<name>A0A5J5EYW9_9PEZI</name>
<accession>A0A5J5EYW9</accession>
<gene>
    <name evidence="2" type="ORF">FN846DRAFT_947875</name>
</gene>
<keyword evidence="1" id="KW-1133">Transmembrane helix</keyword>
<reference evidence="2 3" key="1">
    <citation type="submission" date="2019-09" db="EMBL/GenBank/DDBJ databases">
        <title>Draft genome of the ectomycorrhizal ascomycete Sphaerosporella brunnea.</title>
        <authorList>
            <consortium name="DOE Joint Genome Institute"/>
            <person name="Benucci G.M."/>
            <person name="Marozzi G."/>
            <person name="Antonielli L."/>
            <person name="Sanchez S."/>
            <person name="Marco P."/>
            <person name="Wang X."/>
            <person name="Falini L.B."/>
            <person name="Barry K."/>
            <person name="Haridas S."/>
            <person name="Lipzen A."/>
            <person name="Labutti K."/>
            <person name="Grigoriev I.V."/>
            <person name="Murat C."/>
            <person name="Martin F."/>
            <person name="Albertini E."/>
            <person name="Donnini D."/>
            <person name="Bonito G."/>
        </authorList>
    </citation>
    <scope>NUCLEOTIDE SEQUENCE [LARGE SCALE GENOMIC DNA]</scope>
    <source>
        <strain evidence="2 3">Sb_GMNB300</strain>
    </source>
</reference>
<sequence length="86" mass="9665">MYIQILTNYYMIRTGRRSIWLRMAKPVATPALVPGSFWGLFLGVNSAPKNPHPSIVRSPLFFVEAVATWTAIFGAQPQEKESKKKG</sequence>
<feature type="non-terminal residue" evidence="2">
    <location>
        <position position="86"/>
    </location>
</feature>
<protein>
    <recommendedName>
        <fullName evidence="4">Mitochondrial pyruvate carrier</fullName>
    </recommendedName>
</protein>
<comment type="caution">
    <text evidence="2">The sequence shown here is derived from an EMBL/GenBank/DDBJ whole genome shotgun (WGS) entry which is preliminary data.</text>
</comment>
<organism evidence="2 3">
    <name type="scientific">Sphaerosporella brunnea</name>
    <dbReference type="NCBI Taxonomy" id="1250544"/>
    <lineage>
        <taxon>Eukaryota</taxon>
        <taxon>Fungi</taxon>
        <taxon>Dikarya</taxon>
        <taxon>Ascomycota</taxon>
        <taxon>Pezizomycotina</taxon>
        <taxon>Pezizomycetes</taxon>
        <taxon>Pezizales</taxon>
        <taxon>Pyronemataceae</taxon>
        <taxon>Sphaerosporella</taxon>
    </lineage>
</organism>
<keyword evidence="3" id="KW-1185">Reference proteome</keyword>
<evidence type="ECO:0008006" key="4">
    <source>
        <dbReference type="Google" id="ProtNLM"/>
    </source>
</evidence>